<protein>
    <recommendedName>
        <fullName evidence="1">Glutamine amidotransferase domain-containing protein</fullName>
    </recommendedName>
</protein>
<dbReference type="CDD" id="cd01741">
    <property type="entry name" value="GATase1_1"/>
    <property type="match status" value="1"/>
</dbReference>
<evidence type="ECO:0000313" key="2">
    <source>
        <dbReference type="EMBL" id="OIJ26096.1"/>
    </source>
</evidence>
<comment type="caution">
    <text evidence="2">The sequence shown here is derived from an EMBL/GenBank/DDBJ whole genome shotgun (WGS) entry which is preliminary data.</text>
</comment>
<dbReference type="Gene3D" id="3.40.50.880">
    <property type="match status" value="1"/>
</dbReference>
<name>A0A1J4N642_9ACTN</name>
<dbReference type="PANTHER" id="PTHR42695:SF5">
    <property type="entry name" value="GLUTAMINE AMIDOTRANSFERASE YLR126C-RELATED"/>
    <property type="match status" value="1"/>
</dbReference>
<keyword evidence="3" id="KW-1185">Reference proteome</keyword>
<dbReference type="PROSITE" id="PS51273">
    <property type="entry name" value="GATASE_TYPE_1"/>
    <property type="match status" value="1"/>
</dbReference>
<evidence type="ECO:0000259" key="1">
    <source>
        <dbReference type="Pfam" id="PF00117"/>
    </source>
</evidence>
<dbReference type="PANTHER" id="PTHR42695">
    <property type="entry name" value="GLUTAMINE AMIDOTRANSFERASE YLR126C-RELATED"/>
    <property type="match status" value="1"/>
</dbReference>
<dbReference type="AlphaFoldDB" id="A0A1J4N642"/>
<dbReference type="InterPro" id="IPR017926">
    <property type="entry name" value="GATASE"/>
</dbReference>
<dbReference type="GO" id="GO:0005829">
    <property type="term" value="C:cytosol"/>
    <property type="evidence" value="ECO:0007669"/>
    <property type="project" value="TreeGrafter"/>
</dbReference>
<proteinExistence type="predicted"/>
<reference evidence="2" key="1">
    <citation type="submission" date="2016-10" db="EMBL/GenBank/DDBJ databases">
        <title>Draft Genome Sequence of Nocardioides luteus Strain BAFB, an Alkane-Degrading Bacterium Isolated from JP-7 Polluted Soil.</title>
        <authorList>
            <person name="Brown L."/>
            <person name="Ruiz O.N."/>
            <person name="Gunasekera T."/>
        </authorList>
    </citation>
    <scope>NUCLEOTIDE SEQUENCE [LARGE SCALE GENOMIC DNA]</scope>
    <source>
        <strain evidence="2">BAFB</strain>
    </source>
</reference>
<dbReference type="EMBL" id="JZDQ02000019">
    <property type="protein sequence ID" value="OIJ26096.1"/>
    <property type="molecule type" value="Genomic_DNA"/>
</dbReference>
<sequence length="263" mass="28391">MSLPRVLVIQHEETVPPALFGHWLAEAGMCVDVCRAYAEPIPPLSSLDASYSGLLVMGGSMDADSDDEHPWLKVTRERIAQAAEAGIPTLGICLGHQLAAMALGGSVERSPFGLTVGVHQVTWEPEVLFDPLMRLLAGDDRALHWHRDVVGELPEGTVKLASSIDGQVQAARFAPTVWGVQFHPEVDAAAVAVWARESVEELEQIGRSAEDVIASATFAENELIKTWQPLAFGFARLVRERVAAVAPGRARGDVIPTPRPWSA</sequence>
<accession>A0A1J4N642</accession>
<dbReference type="Pfam" id="PF00117">
    <property type="entry name" value="GATase"/>
    <property type="match status" value="1"/>
</dbReference>
<organism evidence="2 3">
    <name type="scientific">Nocardioides luteus</name>
    <dbReference type="NCBI Taxonomy" id="1844"/>
    <lineage>
        <taxon>Bacteria</taxon>
        <taxon>Bacillati</taxon>
        <taxon>Actinomycetota</taxon>
        <taxon>Actinomycetes</taxon>
        <taxon>Propionibacteriales</taxon>
        <taxon>Nocardioidaceae</taxon>
        <taxon>Nocardioides</taxon>
    </lineage>
</organism>
<dbReference type="SUPFAM" id="SSF52317">
    <property type="entry name" value="Class I glutamine amidotransferase-like"/>
    <property type="match status" value="1"/>
</dbReference>
<dbReference type="InterPro" id="IPR044992">
    <property type="entry name" value="ChyE-like"/>
</dbReference>
<evidence type="ECO:0000313" key="3">
    <source>
        <dbReference type="Proteomes" id="UP000033772"/>
    </source>
</evidence>
<dbReference type="InterPro" id="IPR029062">
    <property type="entry name" value="Class_I_gatase-like"/>
</dbReference>
<dbReference type="Proteomes" id="UP000033772">
    <property type="component" value="Unassembled WGS sequence"/>
</dbReference>
<gene>
    <name evidence="2" type="ORF">UG56_014830</name>
</gene>
<feature type="domain" description="Glutamine amidotransferase" evidence="1">
    <location>
        <begin position="26"/>
        <end position="187"/>
    </location>
</feature>
<dbReference type="STRING" id="1844.UG56_014830"/>